<evidence type="ECO:0000313" key="2">
    <source>
        <dbReference type="Proteomes" id="UP001295684"/>
    </source>
</evidence>
<comment type="caution">
    <text evidence="1">The sequence shown here is derived from an EMBL/GenBank/DDBJ whole genome shotgun (WGS) entry which is preliminary data.</text>
</comment>
<dbReference type="EMBL" id="CAMPGE010016977">
    <property type="protein sequence ID" value="CAI2375490.1"/>
    <property type="molecule type" value="Genomic_DNA"/>
</dbReference>
<reference evidence="1" key="1">
    <citation type="submission" date="2023-07" db="EMBL/GenBank/DDBJ databases">
        <authorList>
            <consortium name="AG Swart"/>
            <person name="Singh M."/>
            <person name="Singh A."/>
            <person name="Seah K."/>
            <person name="Emmerich C."/>
        </authorList>
    </citation>
    <scope>NUCLEOTIDE SEQUENCE</scope>
    <source>
        <strain evidence="1">DP1</strain>
    </source>
</reference>
<protein>
    <submittedName>
        <fullName evidence="1">Uncharacterized protein</fullName>
    </submittedName>
</protein>
<evidence type="ECO:0000313" key="1">
    <source>
        <dbReference type="EMBL" id="CAI2375490.1"/>
    </source>
</evidence>
<dbReference type="AlphaFoldDB" id="A0AAD1XMX5"/>
<organism evidence="1 2">
    <name type="scientific">Euplotes crassus</name>
    <dbReference type="NCBI Taxonomy" id="5936"/>
    <lineage>
        <taxon>Eukaryota</taxon>
        <taxon>Sar</taxon>
        <taxon>Alveolata</taxon>
        <taxon>Ciliophora</taxon>
        <taxon>Intramacronucleata</taxon>
        <taxon>Spirotrichea</taxon>
        <taxon>Hypotrichia</taxon>
        <taxon>Euplotida</taxon>
        <taxon>Euplotidae</taxon>
        <taxon>Moneuplotes</taxon>
    </lineage>
</organism>
<dbReference type="InterPro" id="IPR032675">
    <property type="entry name" value="LRR_dom_sf"/>
</dbReference>
<dbReference type="SUPFAM" id="SSF52047">
    <property type="entry name" value="RNI-like"/>
    <property type="match status" value="1"/>
</dbReference>
<sequence length="260" mass="30213">MQNIADELKMKKELMNTTDMDGSLYGYRIDYEGNVYIQMRCGMNTIFKTKYSKFINLTLYDSEEQGFDIEPPNDKFHKRRHKKQDRFSNLPNITELRITAERSSFDFKYSDLGLGVSKMVSKITKELTFHYIEFSSKSLSLLFTSIVSLKNLNLVKCTLGIEKLRLPNERKIGLNSMTISQCFFAQEEGDMTMEDLETLLKFLAKPQFGKLRHLNLHGHHFGFFELKQAVIKNLGLTSRLKVDSQKVKVQSNHKYGCVIF</sequence>
<dbReference type="Gene3D" id="3.80.10.10">
    <property type="entry name" value="Ribonuclease Inhibitor"/>
    <property type="match status" value="1"/>
</dbReference>
<name>A0AAD1XMX5_EUPCR</name>
<gene>
    <name evidence="1" type="ORF">ECRASSUSDP1_LOCUS16852</name>
</gene>
<proteinExistence type="predicted"/>
<accession>A0AAD1XMX5</accession>
<keyword evidence="2" id="KW-1185">Reference proteome</keyword>
<dbReference type="Proteomes" id="UP001295684">
    <property type="component" value="Unassembled WGS sequence"/>
</dbReference>